<keyword evidence="7" id="KW-1185">Reference proteome</keyword>
<dbReference type="InterPro" id="IPR052035">
    <property type="entry name" value="ZnF_BED_domain_contain"/>
</dbReference>
<evidence type="ECO:0000256" key="4">
    <source>
        <dbReference type="ARBA" id="ARBA00022833"/>
    </source>
</evidence>
<dbReference type="GO" id="GO:0005634">
    <property type="term" value="C:nucleus"/>
    <property type="evidence" value="ECO:0007669"/>
    <property type="project" value="UniProtKB-SubCell"/>
</dbReference>
<evidence type="ECO:0000256" key="3">
    <source>
        <dbReference type="ARBA" id="ARBA00022771"/>
    </source>
</evidence>
<dbReference type="SUPFAM" id="SSF140996">
    <property type="entry name" value="Hermes dimerisation domain"/>
    <property type="match status" value="1"/>
</dbReference>
<evidence type="ECO:0000256" key="1">
    <source>
        <dbReference type="ARBA" id="ARBA00004123"/>
    </source>
</evidence>
<evidence type="ECO:0000256" key="2">
    <source>
        <dbReference type="ARBA" id="ARBA00022723"/>
    </source>
</evidence>
<name>A0AAD4MF59_9BILA</name>
<sequence length="226" mass="25420">MGKDVVSCRNCDRTYKKNKNGSTSAYLRHLKDSHQDLYTEFSKAMDLRAEKDKIQRELDDKQSLKRHFPAVEKPVMQQAGPSKIARNDGLQTIEEAISMWPTDSAKSVALDSAIIQMIASDILPLSVVDNPGFRQVMQIAAPKYHLHGRNYFAREMLPQHYDKMKNHVSSIISEANSISITTDCWSDANNTHSVISATAHFLDHEMQPKFLVLAAEPIVGAHNSQN</sequence>
<organism evidence="6 7">
    <name type="scientific">Ditylenchus destructor</name>
    <dbReference type="NCBI Taxonomy" id="166010"/>
    <lineage>
        <taxon>Eukaryota</taxon>
        <taxon>Metazoa</taxon>
        <taxon>Ecdysozoa</taxon>
        <taxon>Nematoda</taxon>
        <taxon>Chromadorea</taxon>
        <taxon>Rhabditida</taxon>
        <taxon>Tylenchina</taxon>
        <taxon>Tylenchomorpha</taxon>
        <taxon>Sphaerularioidea</taxon>
        <taxon>Anguinidae</taxon>
        <taxon>Anguininae</taxon>
        <taxon>Ditylenchus</taxon>
    </lineage>
</organism>
<keyword evidence="5" id="KW-0539">Nucleus</keyword>
<evidence type="ECO:0000256" key="5">
    <source>
        <dbReference type="ARBA" id="ARBA00023242"/>
    </source>
</evidence>
<comment type="caution">
    <text evidence="6">The sequence shown here is derived from an EMBL/GenBank/DDBJ whole genome shotgun (WGS) entry which is preliminary data.</text>
</comment>
<evidence type="ECO:0000313" key="6">
    <source>
        <dbReference type="EMBL" id="KAI1690932.1"/>
    </source>
</evidence>
<comment type="subcellular location">
    <subcellularLocation>
        <location evidence="1">Nucleus</location>
    </subcellularLocation>
</comment>
<keyword evidence="2" id="KW-0479">Metal-binding</keyword>
<protein>
    <submittedName>
        <fullName evidence="6">Zinc finger BED domain-containing protein 1</fullName>
    </submittedName>
</protein>
<dbReference type="GO" id="GO:0008270">
    <property type="term" value="F:zinc ion binding"/>
    <property type="evidence" value="ECO:0007669"/>
    <property type="project" value="UniProtKB-KW"/>
</dbReference>
<dbReference type="PANTHER" id="PTHR46481:SF10">
    <property type="entry name" value="ZINC FINGER BED DOMAIN-CONTAINING PROTEIN 39"/>
    <property type="match status" value="1"/>
</dbReference>
<dbReference type="EMBL" id="JAKKPZ010001046">
    <property type="protein sequence ID" value="KAI1690932.1"/>
    <property type="molecule type" value="Genomic_DNA"/>
</dbReference>
<reference evidence="6" key="1">
    <citation type="submission" date="2022-01" db="EMBL/GenBank/DDBJ databases">
        <title>Genome Sequence Resource for Two Populations of Ditylenchus destructor, the Migratory Endoparasitic Phytonematode.</title>
        <authorList>
            <person name="Zhang H."/>
            <person name="Lin R."/>
            <person name="Xie B."/>
        </authorList>
    </citation>
    <scope>NUCLEOTIDE SEQUENCE</scope>
    <source>
        <strain evidence="6">BazhouSP</strain>
    </source>
</reference>
<proteinExistence type="predicted"/>
<evidence type="ECO:0000313" key="7">
    <source>
        <dbReference type="Proteomes" id="UP001201812"/>
    </source>
</evidence>
<dbReference type="Proteomes" id="UP001201812">
    <property type="component" value="Unassembled WGS sequence"/>
</dbReference>
<accession>A0AAD4MF59</accession>
<keyword evidence="3" id="KW-0863">Zinc-finger</keyword>
<gene>
    <name evidence="6" type="ORF">DdX_22217</name>
</gene>
<dbReference type="AlphaFoldDB" id="A0AAD4MF59"/>
<keyword evidence="4" id="KW-0862">Zinc</keyword>
<dbReference type="PANTHER" id="PTHR46481">
    <property type="entry name" value="ZINC FINGER BED DOMAIN-CONTAINING PROTEIN 4"/>
    <property type="match status" value="1"/>
</dbReference>